<feature type="region of interest" description="Disordered" evidence="1">
    <location>
        <begin position="1"/>
        <end position="69"/>
    </location>
</feature>
<dbReference type="EMBL" id="OX459956">
    <property type="protein sequence ID" value="CAI9161985.1"/>
    <property type="molecule type" value="Genomic_DNA"/>
</dbReference>
<evidence type="ECO:0000256" key="1">
    <source>
        <dbReference type="SAM" id="MobiDB-lite"/>
    </source>
</evidence>
<gene>
    <name evidence="2" type="ORF">MRATA1EN1_LOCUS10947</name>
</gene>
<reference evidence="2" key="1">
    <citation type="submission" date="2023-04" db="EMBL/GenBank/DDBJ databases">
        <authorList>
            <consortium name="ELIXIR-Norway"/>
        </authorList>
    </citation>
    <scope>NUCLEOTIDE SEQUENCE [LARGE SCALE GENOMIC DNA]</scope>
</reference>
<evidence type="ECO:0000313" key="3">
    <source>
        <dbReference type="Proteomes" id="UP001176941"/>
    </source>
</evidence>
<evidence type="ECO:0000313" key="2">
    <source>
        <dbReference type="EMBL" id="CAI9161985.1"/>
    </source>
</evidence>
<proteinExistence type="predicted"/>
<protein>
    <submittedName>
        <fullName evidence="2">Uncharacterized protein</fullName>
    </submittedName>
</protein>
<keyword evidence="3" id="KW-1185">Reference proteome</keyword>
<organism evidence="2 3">
    <name type="scientific">Rangifer tarandus platyrhynchus</name>
    <name type="common">Svalbard reindeer</name>
    <dbReference type="NCBI Taxonomy" id="3082113"/>
    <lineage>
        <taxon>Eukaryota</taxon>
        <taxon>Metazoa</taxon>
        <taxon>Chordata</taxon>
        <taxon>Craniata</taxon>
        <taxon>Vertebrata</taxon>
        <taxon>Euteleostomi</taxon>
        <taxon>Mammalia</taxon>
        <taxon>Eutheria</taxon>
        <taxon>Laurasiatheria</taxon>
        <taxon>Artiodactyla</taxon>
        <taxon>Ruminantia</taxon>
        <taxon>Pecora</taxon>
        <taxon>Cervidae</taxon>
        <taxon>Odocoileinae</taxon>
        <taxon>Rangifer</taxon>
    </lineage>
</organism>
<name>A0ABN8YK87_RANTA</name>
<accession>A0ABN8YK87</accession>
<sequence>MCSENMYESRTCKSRRAARGGGSTLPALAKPPVNSNTEVSSPPTVAVGPPTHRPVSGSGPQPLKGREQGRVKKETILFLHVRLLNKNSFMTIQYLLAISVEKIISLYIQKYRFEHYENNQGKYREKIGPSKEIKGEN</sequence>
<feature type="compositionally biased region" description="Polar residues" evidence="1">
    <location>
        <begin position="33"/>
        <end position="43"/>
    </location>
</feature>
<dbReference type="Proteomes" id="UP001176941">
    <property type="component" value="Chromosome 20"/>
</dbReference>